<gene>
    <name evidence="2" type="ordered locus">Cmaq_0728</name>
</gene>
<dbReference type="EMBL" id="CP000852">
    <property type="protein sequence ID" value="ABW01564.1"/>
    <property type="molecule type" value="Genomic_DNA"/>
</dbReference>
<dbReference type="OrthoDB" id="37207at2157"/>
<feature type="transmembrane region" description="Helical" evidence="1">
    <location>
        <begin position="148"/>
        <end position="165"/>
    </location>
</feature>
<organism evidence="2 3">
    <name type="scientific">Caldivirga maquilingensis (strain ATCC 700844 / DSM 13496 / JCM 10307 / IC-167)</name>
    <dbReference type="NCBI Taxonomy" id="397948"/>
    <lineage>
        <taxon>Archaea</taxon>
        <taxon>Thermoproteota</taxon>
        <taxon>Thermoprotei</taxon>
        <taxon>Thermoproteales</taxon>
        <taxon>Thermoproteaceae</taxon>
        <taxon>Caldivirga</taxon>
    </lineage>
</organism>
<dbReference type="AlphaFoldDB" id="A8MCQ8"/>
<feature type="transmembrane region" description="Helical" evidence="1">
    <location>
        <begin position="12"/>
        <end position="30"/>
    </location>
</feature>
<dbReference type="RefSeq" id="WP_012185784.1">
    <property type="nucleotide sequence ID" value="NC_009954.1"/>
</dbReference>
<keyword evidence="1" id="KW-0812">Transmembrane</keyword>
<dbReference type="GeneID" id="5709063"/>
<keyword evidence="1" id="KW-0472">Membrane</keyword>
<feature type="transmembrane region" description="Helical" evidence="1">
    <location>
        <begin position="93"/>
        <end position="114"/>
    </location>
</feature>
<evidence type="ECO:0000313" key="3">
    <source>
        <dbReference type="Proteomes" id="UP000001137"/>
    </source>
</evidence>
<feature type="transmembrane region" description="Helical" evidence="1">
    <location>
        <begin position="126"/>
        <end position="142"/>
    </location>
</feature>
<dbReference type="eggNOG" id="arCOG03778">
    <property type="taxonomic scope" value="Archaea"/>
</dbReference>
<dbReference type="KEGG" id="cma:Cmaq_0728"/>
<feature type="transmembrane region" description="Helical" evidence="1">
    <location>
        <begin position="68"/>
        <end position="87"/>
    </location>
</feature>
<evidence type="ECO:0000256" key="1">
    <source>
        <dbReference type="SAM" id="Phobius"/>
    </source>
</evidence>
<keyword evidence="1" id="KW-1133">Transmembrane helix</keyword>
<feature type="transmembrane region" description="Helical" evidence="1">
    <location>
        <begin position="36"/>
        <end position="61"/>
    </location>
</feature>
<name>A8MCQ8_CALMQ</name>
<sequence>MSVRYLRLGNTISLIAGVLILLVLLGIMIHGIQAVFYLWVLVVMWMLWVMGIAAYVSYVLAALKIRQLMKYAGVLALIVTLMGLILLTEHKMLGAELIVLGYFLEPIAGVSLYLRLLDFNKPAAHVFFWGAVIFTVGLPLILIKNTYISLIGDLIKTIGLIILILKD</sequence>
<dbReference type="HOGENOM" id="CLU_1485919_0_0_2"/>
<accession>A8MCQ8</accession>
<proteinExistence type="predicted"/>
<dbReference type="Proteomes" id="UP000001137">
    <property type="component" value="Chromosome"/>
</dbReference>
<evidence type="ECO:0000313" key="2">
    <source>
        <dbReference type="EMBL" id="ABW01564.1"/>
    </source>
</evidence>
<protein>
    <submittedName>
        <fullName evidence="2">Uncharacterized protein</fullName>
    </submittedName>
</protein>
<reference evidence="2 3" key="1">
    <citation type="submission" date="2007-10" db="EMBL/GenBank/DDBJ databases">
        <title>Complete sequence of Caldivirga maquilingensis IC-167.</title>
        <authorList>
            <consortium name="US DOE Joint Genome Institute"/>
            <person name="Copeland A."/>
            <person name="Lucas S."/>
            <person name="Lapidus A."/>
            <person name="Barry K."/>
            <person name="Glavina del Rio T."/>
            <person name="Dalin E."/>
            <person name="Tice H."/>
            <person name="Pitluck S."/>
            <person name="Saunders E."/>
            <person name="Brettin T."/>
            <person name="Bruce D."/>
            <person name="Detter J.C."/>
            <person name="Han C."/>
            <person name="Schmutz J."/>
            <person name="Larimer F."/>
            <person name="Land M."/>
            <person name="Hauser L."/>
            <person name="Kyrpides N."/>
            <person name="Ivanova N."/>
            <person name="Biddle J.F."/>
            <person name="Zhang Z."/>
            <person name="Fitz-Gibbon S.T."/>
            <person name="Lowe T.M."/>
            <person name="Saltikov C."/>
            <person name="House C.H."/>
            <person name="Richardson P."/>
        </authorList>
    </citation>
    <scope>NUCLEOTIDE SEQUENCE [LARGE SCALE GENOMIC DNA]</scope>
    <source>
        <strain evidence="3">ATCC 700844 / DSM 13496 / JCM 10307 / IC-167</strain>
    </source>
</reference>
<keyword evidence="3" id="KW-1185">Reference proteome</keyword>